<dbReference type="Proteomes" id="UP000035034">
    <property type="component" value="Unassembled WGS sequence"/>
</dbReference>
<dbReference type="AlphaFoldDB" id="H0R626"/>
<protein>
    <submittedName>
        <fullName evidence="2">Uncharacterized protein</fullName>
    </submittedName>
</protein>
<dbReference type="STRING" id="1077974.GOEFS_119_00170"/>
<keyword evidence="3" id="KW-1185">Reference proteome</keyword>
<dbReference type="InterPro" id="IPR027417">
    <property type="entry name" value="P-loop_NTPase"/>
</dbReference>
<sequence>MRQPTIALTNNLRFTRQGTVWADFLLTGLNYRYHSLRDKETVRRAHTMLARALPGQGLLLGLTADETPETIVQRMTADIDLDLHPDWVTECAATLDTVGAFRPGRRVYWLSVPLNSGSFKEKLITAGRALHLSASEMLGLPHSQIPDEELLRRADQARRIANHLPAMFEPVPTTPAQAVWLWNHMLRRGLVMDPDLPPAEMIVDDVAYPLDTAKSGGALAAARIDDGAQADRPSGRSALPSFSTLVKVDTPWERGEPPASYQVLSVVADTPAGGTRFPGSEFFTIADQAAVNGVPVDVDFALQIVTRAGTEVLRKNQRSLRNLNEQYNQREGELSTGQSILDVAAEALSEYSTLLESDKNEIEVAWTAIFATSGPDAQTAVESAEALATEFEARDFRIASPLGYQEDLWWSMVPGAEPKPIVREFTQITTSGKFGAYVPIVGAALGDTVGPLLALHITTPVPTAVHYDIAGLTERDVSNSIGITGELGAGKSKTCKICAGHIVDRGGQVILIDQSARREYGDIWASAVEGSVKVEMIDSEYLVDPLVLFPGQQGADQAETILRALMQLDQRDPRLLDLSEALSVNYRRDQNYDGMAGLLRHLLSADCKLQYGQEIGKRLEQHARRRYAKALFGEGLKPLPLDAPAIVFCTADVSLPTANQIDNAHLYERLPPEKQYGHVIYTHIAKLGQGICYADPSKMTGFIFDEAAHLLTAADGYETIIDIVKRGRKEKAGVILGDQDCEFGGAELRGLLKTRIAHRHTDDHLARKALDWIGLDSTDIDLVEEYTKHTAPIEGANKYVKPERRGEGYMRDATGKIGRIKVLEPAAEARRNATNTTTPGRHSASTPAIAGHP</sequence>
<dbReference type="RefSeq" id="WP_007319862.1">
    <property type="nucleotide sequence ID" value="NZ_BAEH01000119.1"/>
</dbReference>
<dbReference type="Gene3D" id="3.40.50.300">
    <property type="entry name" value="P-loop containing nucleotide triphosphate hydrolases"/>
    <property type="match status" value="1"/>
</dbReference>
<gene>
    <name evidence="2" type="ORF">GOEFS_119_00170</name>
</gene>
<dbReference type="EMBL" id="BAEH01000119">
    <property type="protein sequence ID" value="GAB20527.1"/>
    <property type="molecule type" value="Genomic_DNA"/>
</dbReference>
<dbReference type="PANTHER" id="PTHR30121">
    <property type="entry name" value="UNCHARACTERIZED PROTEIN YJGR-RELATED"/>
    <property type="match status" value="1"/>
</dbReference>
<evidence type="ECO:0000256" key="1">
    <source>
        <dbReference type="SAM" id="MobiDB-lite"/>
    </source>
</evidence>
<dbReference type="Pfam" id="PF12846">
    <property type="entry name" value="AAA_10"/>
    <property type="match status" value="1"/>
</dbReference>
<feature type="region of interest" description="Disordered" evidence="1">
    <location>
        <begin position="826"/>
        <end position="853"/>
    </location>
</feature>
<dbReference type="InterPro" id="IPR051162">
    <property type="entry name" value="T4SS_component"/>
</dbReference>
<reference evidence="2 3" key="1">
    <citation type="submission" date="2011-12" db="EMBL/GenBank/DDBJ databases">
        <title>Whole genome shotgun sequence of Gordonia effusa NBRC 100432.</title>
        <authorList>
            <person name="Yoshida I."/>
            <person name="Takarada H."/>
            <person name="Hosoyama A."/>
            <person name="Tsuchikane K."/>
            <person name="Katsumata H."/>
            <person name="Yamazaki S."/>
            <person name="Fujita N."/>
        </authorList>
    </citation>
    <scope>NUCLEOTIDE SEQUENCE [LARGE SCALE GENOMIC DNA]</scope>
    <source>
        <strain evidence="2 3">NBRC 100432</strain>
    </source>
</reference>
<proteinExistence type="predicted"/>
<name>H0R626_9ACTN</name>
<accession>H0R626</accession>
<dbReference type="SUPFAM" id="SSF52540">
    <property type="entry name" value="P-loop containing nucleoside triphosphate hydrolases"/>
    <property type="match status" value="1"/>
</dbReference>
<dbReference type="PANTHER" id="PTHR30121:SF6">
    <property type="entry name" value="SLR6007 PROTEIN"/>
    <property type="match status" value="1"/>
</dbReference>
<dbReference type="OrthoDB" id="4647520at2"/>
<comment type="caution">
    <text evidence="2">The sequence shown here is derived from an EMBL/GenBank/DDBJ whole genome shotgun (WGS) entry which is preliminary data.</text>
</comment>
<dbReference type="eggNOG" id="COG3451">
    <property type="taxonomic scope" value="Bacteria"/>
</dbReference>
<evidence type="ECO:0000313" key="2">
    <source>
        <dbReference type="EMBL" id="GAB20527.1"/>
    </source>
</evidence>
<evidence type="ECO:0000313" key="3">
    <source>
        <dbReference type="Proteomes" id="UP000035034"/>
    </source>
</evidence>
<organism evidence="2 3">
    <name type="scientific">Gordonia effusa NBRC 100432</name>
    <dbReference type="NCBI Taxonomy" id="1077974"/>
    <lineage>
        <taxon>Bacteria</taxon>
        <taxon>Bacillati</taxon>
        <taxon>Actinomycetota</taxon>
        <taxon>Actinomycetes</taxon>
        <taxon>Mycobacteriales</taxon>
        <taxon>Gordoniaceae</taxon>
        <taxon>Gordonia</taxon>
    </lineage>
</organism>